<dbReference type="GO" id="GO:0003677">
    <property type="term" value="F:DNA binding"/>
    <property type="evidence" value="ECO:0007669"/>
    <property type="project" value="UniProtKB-KW"/>
</dbReference>
<dbReference type="PRINTS" id="PR00038">
    <property type="entry name" value="HTHLUXR"/>
</dbReference>
<dbReference type="Gene3D" id="1.10.10.10">
    <property type="entry name" value="Winged helix-like DNA-binding domain superfamily/Winged helix DNA-binding domain"/>
    <property type="match status" value="1"/>
</dbReference>
<keyword evidence="1" id="KW-0805">Transcription regulation</keyword>
<evidence type="ECO:0000313" key="4">
    <source>
        <dbReference type="EMBL" id="RDC46014.1"/>
    </source>
</evidence>
<reference evidence="4 5" key="1">
    <citation type="journal article" date="2018" name="Elife">
        <title>Discovery and characterization of a prevalent human gut bacterial enzyme sufficient for the inactivation of a family of plant toxins.</title>
        <authorList>
            <person name="Koppel N."/>
            <person name="Bisanz J.E."/>
            <person name="Pandelia M.E."/>
            <person name="Turnbaugh P.J."/>
            <person name="Balskus E.P."/>
        </authorList>
    </citation>
    <scope>NUCLEOTIDE SEQUENCE [LARGE SCALE GENOMIC DNA]</scope>
    <source>
        <strain evidence="4 5">OB21 GAM 11</strain>
    </source>
</reference>
<dbReference type="GO" id="GO:0006355">
    <property type="term" value="P:regulation of DNA-templated transcription"/>
    <property type="evidence" value="ECO:0007669"/>
    <property type="project" value="InterPro"/>
</dbReference>
<comment type="caution">
    <text evidence="4">The sequence shown here is derived from an EMBL/GenBank/DDBJ whole genome shotgun (WGS) entry which is preliminary data.</text>
</comment>
<evidence type="ECO:0000256" key="1">
    <source>
        <dbReference type="ARBA" id="ARBA00023015"/>
    </source>
</evidence>
<dbReference type="SUPFAM" id="SSF46894">
    <property type="entry name" value="C-terminal effector domain of the bipartite response regulators"/>
    <property type="match status" value="1"/>
</dbReference>
<dbReference type="SMART" id="SM00421">
    <property type="entry name" value="HTH_LUXR"/>
    <property type="match status" value="1"/>
</dbReference>
<keyword evidence="2" id="KW-0238">DNA-binding</keyword>
<organism evidence="4 5">
    <name type="scientific">Adlercreutzia equolifaciens subsp. celatus</name>
    <dbReference type="NCBI Taxonomy" id="394340"/>
    <lineage>
        <taxon>Bacteria</taxon>
        <taxon>Bacillati</taxon>
        <taxon>Actinomycetota</taxon>
        <taxon>Coriobacteriia</taxon>
        <taxon>Eggerthellales</taxon>
        <taxon>Eggerthellaceae</taxon>
        <taxon>Adlercreutzia</taxon>
    </lineage>
</organism>
<dbReference type="CDD" id="cd06170">
    <property type="entry name" value="LuxR_C_like"/>
    <property type="match status" value="1"/>
</dbReference>
<accession>A0A369P0Q0</accession>
<evidence type="ECO:0000313" key="5">
    <source>
        <dbReference type="Proteomes" id="UP000253805"/>
    </source>
</evidence>
<proteinExistence type="predicted"/>
<dbReference type="PROSITE" id="PS50043">
    <property type="entry name" value="HTH_LUXR_2"/>
    <property type="match status" value="1"/>
</dbReference>
<name>A0A369P0Q0_9ACTN</name>
<dbReference type="Pfam" id="PF00196">
    <property type="entry name" value="GerE"/>
    <property type="match status" value="1"/>
</dbReference>
<gene>
    <name evidence="4" type="ORF">C1850_03210</name>
</gene>
<sequence length="499" mass="54132">MPTMRQYLQCRTVERVSCTAKREQMRDRIKTYVGVLRDNTAIVASVALFFLWLGITFQVPDFAVDGTFEPGLVAPWIVVAFCYALGYLVAVLWYRKIASLFLRRRFLVLVCLVMAAGVTIDIASSWNTDFFGSVSRVAYVGSILMCLGTTLIVVMTASIVAQIGARNTLLVSVAGMLVAATLMVALGFMGVWGKDIARLFVPLAMIPVNLLVFKGMPLRQVFMRGLNKNTAWPHKLLATSALHGAVFGFYIVAYSALGVEGSHIAFNGVCYGIAAVVLGVMMVAAQTDFNHLIYHRAFPAMAFGMLLICVCAEASVLGVGIVAAGYAFLHLIMCGVCSYLSKQFDLPAPWVISLTTLFFVGGQVIGAGATTLSLWLEAPIGDVAACAIFVLLIGSLGLSGIRNVRFGWGVVRPSTDTSTATPQEFAVQYLALDAGLTSREMEIALCLAEGKKRKQIADELCVSDQTVKTHVSHIYTKLGIHSKEELIELVRERASSFEE</sequence>
<dbReference type="Proteomes" id="UP000253805">
    <property type="component" value="Unassembled WGS sequence"/>
</dbReference>
<evidence type="ECO:0000256" key="3">
    <source>
        <dbReference type="ARBA" id="ARBA00023163"/>
    </source>
</evidence>
<dbReference type="PANTHER" id="PTHR44688">
    <property type="entry name" value="DNA-BINDING TRANSCRIPTIONAL ACTIVATOR DEVR_DOSR"/>
    <property type="match status" value="1"/>
</dbReference>
<dbReference type="EMBL" id="PPUT01000005">
    <property type="protein sequence ID" value="RDC46014.1"/>
    <property type="molecule type" value="Genomic_DNA"/>
</dbReference>
<dbReference type="InterPro" id="IPR036388">
    <property type="entry name" value="WH-like_DNA-bd_sf"/>
</dbReference>
<protein>
    <submittedName>
        <fullName evidence="4">Uncharacterized protein</fullName>
    </submittedName>
</protein>
<dbReference type="PANTHER" id="PTHR44688:SF16">
    <property type="entry name" value="DNA-BINDING TRANSCRIPTIONAL ACTIVATOR DEVR_DOSR"/>
    <property type="match status" value="1"/>
</dbReference>
<dbReference type="AlphaFoldDB" id="A0A369P0Q0"/>
<dbReference type="InterPro" id="IPR016032">
    <property type="entry name" value="Sig_transdc_resp-reg_C-effctor"/>
</dbReference>
<evidence type="ECO:0000256" key="2">
    <source>
        <dbReference type="ARBA" id="ARBA00023125"/>
    </source>
</evidence>
<dbReference type="InterPro" id="IPR000792">
    <property type="entry name" value="Tscrpt_reg_LuxR_C"/>
</dbReference>
<keyword evidence="3" id="KW-0804">Transcription</keyword>